<evidence type="ECO:0000313" key="1">
    <source>
        <dbReference type="EMBL" id="MDZ5610045.1"/>
    </source>
</evidence>
<dbReference type="RefSeq" id="WP_374219349.1">
    <property type="nucleotide sequence ID" value="NZ_JAXOVW010000103.1"/>
</dbReference>
<dbReference type="Proteomes" id="UP001291930">
    <property type="component" value="Unassembled WGS sequence"/>
</dbReference>
<protein>
    <submittedName>
        <fullName evidence="1">Uncharacterized protein</fullName>
    </submittedName>
</protein>
<evidence type="ECO:0000313" key="2">
    <source>
        <dbReference type="Proteomes" id="UP001291930"/>
    </source>
</evidence>
<organism evidence="1 2">
    <name type="scientific">Bacillus bingmayongensis</name>
    <dbReference type="NCBI Taxonomy" id="1150157"/>
    <lineage>
        <taxon>Bacteria</taxon>
        <taxon>Bacillati</taxon>
        <taxon>Bacillota</taxon>
        <taxon>Bacilli</taxon>
        <taxon>Bacillales</taxon>
        <taxon>Bacillaceae</taxon>
        <taxon>Bacillus</taxon>
    </lineage>
</organism>
<comment type="caution">
    <text evidence="1">The sequence shown here is derived from an EMBL/GenBank/DDBJ whole genome shotgun (WGS) entry which is preliminary data.</text>
</comment>
<proteinExistence type="predicted"/>
<gene>
    <name evidence="1" type="ORF">U2I54_24075</name>
</gene>
<reference evidence="2" key="1">
    <citation type="submission" date="2023-11" db="EMBL/GenBank/DDBJ databases">
        <title>Genome Sequence of Bacillus pseudomycoides stain BUPM19.</title>
        <authorList>
            <person name="Farhat A."/>
        </authorList>
    </citation>
    <scope>NUCLEOTIDE SEQUENCE [LARGE SCALE GENOMIC DNA]</scope>
    <source>
        <strain evidence="2">BUPM19</strain>
    </source>
</reference>
<accession>A0ABU5K2Z5</accession>
<sequence>MEVDQMHICCEVARPYLPAEQPFALDMKKFRKFYGIIRRMTVMSFIVNAC</sequence>
<name>A0ABU5K2Z5_9BACI</name>
<keyword evidence="2" id="KW-1185">Reference proteome</keyword>
<dbReference type="EMBL" id="JAXOVW010000103">
    <property type="protein sequence ID" value="MDZ5610045.1"/>
    <property type="molecule type" value="Genomic_DNA"/>
</dbReference>